<dbReference type="PROSITE" id="PS00463">
    <property type="entry name" value="ZN2_CY6_FUNGAL_1"/>
    <property type="match status" value="1"/>
</dbReference>
<dbReference type="Gene3D" id="4.10.240.10">
    <property type="entry name" value="Zn(2)-C6 fungal-type DNA-binding domain"/>
    <property type="match status" value="1"/>
</dbReference>
<keyword evidence="2" id="KW-0805">Transcription regulation</keyword>
<organism evidence="8 9">
    <name type="scientific">Cladophialophora carrionii CBS 160.54</name>
    <dbReference type="NCBI Taxonomy" id="1279043"/>
    <lineage>
        <taxon>Eukaryota</taxon>
        <taxon>Fungi</taxon>
        <taxon>Dikarya</taxon>
        <taxon>Ascomycota</taxon>
        <taxon>Pezizomycotina</taxon>
        <taxon>Eurotiomycetes</taxon>
        <taxon>Chaetothyriomycetidae</taxon>
        <taxon>Chaetothyriales</taxon>
        <taxon>Herpotrichiellaceae</taxon>
        <taxon>Cladophialophora</taxon>
    </lineage>
</organism>
<keyword evidence="5" id="KW-0539">Nucleus</keyword>
<dbReference type="EMBL" id="KB822697">
    <property type="protein sequence ID" value="ETI28454.1"/>
    <property type="molecule type" value="Genomic_DNA"/>
</dbReference>
<feature type="compositionally biased region" description="Basic and acidic residues" evidence="6">
    <location>
        <begin position="99"/>
        <end position="111"/>
    </location>
</feature>
<keyword evidence="3" id="KW-0238">DNA-binding</keyword>
<dbReference type="GO" id="GO:0000981">
    <property type="term" value="F:DNA-binding transcription factor activity, RNA polymerase II-specific"/>
    <property type="evidence" value="ECO:0007669"/>
    <property type="project" value="InterPro"/>
</dbReference>
<dbReference type="Pfam" id="PF00172">
    <property type="entry name" value="Zn_clus"/>
    <property type="match status" value="1"/>
</dbReference>
<dbReference type="GO" id="GO:0008270">
    <property type="term" value="F:zinc ion binding"/>
    <property type="evidence" value="ECO:0007669"/>
    <property type="project" value="InterPro"/>
</dbReference>
<dbReference type="VEuPathDB" id="FungiDB:G647_00903"/>
<keyword evidence="4" id="KW-0804">Transcription</keyword>
<evidence type="ECO:0000313" key="8">
    <source>
        <dbReference type="EMBL" id="ETI28454.1"/>
    </source>
</evidence>
<dbReference type="PANTHER" id="PTHR47540">
    <property type="entry name" value="THIAMINE REPRESSIBLE GENES REGULATORY PROTEIN THI5"/>
    <property type="match status" value="1"/>
</dbReference>
<dbReference type="GeneID" id="19979396"/>
<dbReference type="InterPro" id="IPR001138">
    <property type="entry name" value="Zn2Cys6_DnaBD"/>
</dbReference>
<dbReference type="GO" id="GO:0043565">
    <property type="term" value="F:sequence-specific DNA binding"/>
    <property type="evidence" value="ECO:0007669"/>
    <property type="project" value="TreeGrafter"/>
</dbReference>
<accession>V9DNI1</accession>
<dbReference type="PROSITE" id="PS50048">
    <property type="entry name" value="ZN2_CY6_FUNGAL_2"/>
    <property type="match status" value="1"/>
</dbReference>
<name>V9DNI1_9EURO</name>
<dbReference type="SUPFAM" id="SSF57701">
    <property type="entry name" value="Zn2/Cys6 DNA-binding domain"/>
    <property type="match status" value="1"/>
</dbReference>
<dbReference type="OrthoDB" id="10261408at2759"/>
<feature type="compositionally biased region" description="Polar residues" evidence="6">
    <location>
        <begin position="181"/>
        <end position="201"/>
    </location>
</feature>
<gene>
    <name evidence="8" type="ORF">G647_00903</name>
</gene>
<evidence type="ECO:0000256" key="2">
    <source>
        <dbReference type="ARBA" id="ARBA00023015"/>
    </source>
</evidence>
<evidence type="ECO:0000256" key="5">
    <source>
        <dbReference type="ARBA" id="ARBA00023242"/>
    </source>
</evidence>
<dbReference type="GO" id="GO:0005634">
    <property type="term" value="C:nucleus"/>
    <property type="evidence" value="ECO:0007669"/>
    <property type="project" value="UniProtKB-SubCell"/>
</dbReference>
<evidence type="ECO:0000256" key="3">
    <source>
        <dbReference type="ARBA" id="ARBA00023125"/>
    </source>
</evidence>
<feature type="region of interest" description="Disordered" evidence="6">
    <location>
        <begin position="87"/>
        <end position="140"/>
    </location>
</feature>
<dbReference type="CDD" id="cd00067">
    <property type="entry name" value="GAL4"/>
    <property type="match status" value="1"/>
</dbReference>
<feature type="domain" description="Zn(2)-C6 fungal-type" evidence="7">
    <location>
        <begin position="55"/>
        <end position="85"/>
    </location>
</feature>
<dbReference type="HOGENOM" id="CLU_026660_1_0_1"/>
<feature type="region of interest" description="Disordered" evidence="6">
    <location>
        <begin position="181"/>
        <end position="218"/>
    </location>
</feature>
<reference evidence="8 9" key="1">
    <citation type="submission" date="2013-03" db="EMBL/GenBank/DDBJ databases">
        <title>The Genome Sequence of Cladophialophora carrionii CBS 160.54.</title>
        <authorList>
            <consortium name="The Broad Institute Genomics Platform"/>
            <person name="Cuomo C."/>
            <person name="de Hoog S."/>
            <person name="Gorbushina A."/>
            <person name="Walker B."/>
            <person name="Young S.K."/>
            <person name="Zeng Q."/>
            <person name="Gargeya S."/>
            <person name="Fitzgerald M."/>
            <person name="Haas B."/>
            <person name="Abouelleil A."/>
            <person name="Allen A.W."/>
            <person name="Alvarado L."/>
            <person name="Arachchi H.M."/>
            <person name="Berlin A.M."/>
            <person name="Chapman S.B."/>
            <person name="Gainer-Dewar J."/>
            <person name="Goldberg J."/>
            <person name="Griggs A."/>
            <person name="Gujja S."/>
            <person name="Hansen M."/>
            <person name="Howarth C."/>
            <person name="Imamovic A."/>
            <person name="Ireland A."/>
            <person name="Larimer J."/>
            <person name="McCowan C."/>
            <person name="Murphy C."/>
            <person name="Pearson M."/>
            <person name="Poon T.W."/>
            <person name="Priest M."/>
            <person name="Roberts A."/>
            <person name="Saif S."/>
            <person name="Shea T."/>
            <person name="Sisk P."/>
            <person name="Sykes S."/>
            <person name="Wortman J."/>
            <person name="Nusbaum C."/>
            <person name="Birren B."/>
        </authorList>
    </citation>
    <scope>NUCLEOTIDE SEQUENCE [LARGE SCALE GENOMIC DNA]</scope>
    <source>
        <strain evidence="8 9">CBS 160.54</strain>
    </source>
</reference>
<dbReference type="Proteomes" id="UP000030678">
    <property type="component" value="Unassembled WGS sequence"/>
</dbReference>
<sequence>MSNTDMAAAMLATYGSYPIASTFDMTDSSPGLHESEVPAYSAAFDLDSSAKRHAACDECRKRKLKCSGDPTGCERCVKQKLTCHYSAQKQMGRPRKRQKTGDTRNNDEDPLIRLPESTSTQPQHPVHEPPPSVPEPVVDPDLTDKEIERTNFQNICSASMAQTVKRNAAEARAAAGRTVSWVKNNNGNVQPGSQSSSNTSPFDVPQTPAEGEDSANTTLYPTDVCQWPDFSDMTMLPVVVTDRSEREKPFLAGQGGTNRDPGPITGSTPYSNYLSGLDVDPSTMGQLPTVPACPCLPNLYLTLSTLSTLSAFPVSSGMIDTLLNAHRTCRSVIYCAVCPQKMQSGSQNVFLSTMLVTVLADHWHRVKRAGAQELRLGFGSTDPESIETIAPMGVRDDLEWRTFGYHLIRAFVFGDHPIPDPPSSTTSSSRRKPQILPTHISSEDSDASAIYTLDSLVQALERRQKQWHDVEPYHTSREFPLRLGQDNLNPDALAHPHGLPRGYAPGMTLEDIKKCEDAHRASGGADEGLLCLKIVKHSRIMMNSLEGDVPRVEG</sequence>
<dbReference type="PANTHER" id="PTHR47540:SF4">
    <property type="entry name" value="TRANSCRIPTION FACTOR RGLT"/>
    <property type="match status" value="1"/>
</dbReference>
<dbReference type="InterPro" id="IPR036864">
    <property type="entry name" value="Zn2-C6_fun-type_DNA-bd_sf"/>
</dbReference>
<evidence type="ECO:0000313" key="9">
    <source>
        <dbReference type="Proteomes" id="UP000030678"/>
    </source>
</evidence>
<dbReference type="AlphaFoldDB" id="V9DNI1"/>
<comment type="subcellular location">
    <subcellularLocation>
        <location evidence="1">Nucleus</location>
    </subcellularLocation>
</comment>
<proteinExistence type="predicted"/>
<dbReference type="SMART" id="SM00066">
    <property type="entry name" value="GAL4"/>
    <property type="match status" value="1"/>
</dbReference>
<dbReference type="GO" id="GO:0045944">
    <property type="term" value="P:positive regulation of transcription by RNA polymerase II"/>
    <property type="evidence" value="ECO:0007669"/>
    <property type="project" value="TreeGrafter"/>
</dbReference>
<dbReference type="InterPro" id="IPR051711">
    <property type="entry name" value="Stress_Response_Reg"/>
</dbReference>
<evidence type="ECO:0000259" key="7">
    <source>
        <dbReference type="PROSITE" id="PS50048"/>
    </source>
</evidence>
<evidence type="ECO:0000256" key="6">
    <source>
        <dbReference type="SAM" id="MobiDB-lite"/>
    </source>
</evidence>
<evidence type="ECO:0000256" key="4">
    <source>
        <dbReference type="ARBA" id="ARBA00023163"/>
    </source>
</evidence>
<protein>
    <recommendedName>
        <fullName evidence="7">Zn(2)-C6 fungal-type domain-containing protein</fullName>
    </recommendedName>
</protein>
<dbReference type="RefSeq" id="XP_008722528.1">
    <property type="nucleotide sequence ID" value="XM_008724306.1"/>
</dbReference>
<evidence type="ECO:0000256" key="1">
    <source>
        <dbReference type="ARBA" id="ARBA00004123"/>
    </source>
</evidence>